<dbReference type="EMBL" id="JBFAUK010000018">
    <property type="protein sequence ID" value="MEV5509105.1"/>
    <property type="molecule type" value="Genomic_DNA"/>
</dbReference>
<reference evidence="7 8" key="1">
    <citation type="submission" date="2024-06" db="EMBL/GenBank/DDBJ databases">
        <title>The Natural Products Discovery Center: Release of the First 8490 Sequenced Strains for Exploring Actinobacteria Biosynthetic Diversity.</title>
        <authorList>
            <person name="Kalkreuter E."/>
            <person name="Kautsar S.A."/>
            <person name="Yang D."/>
            <person name="Bader C.D."/>
            <person name="Teijaro C.N."/>
            <person name="Fluegel L."/>
            <person name="Davis C.M."/>
            <person name="Simpson J.R."/>
            <person name="Lauterbach L."/>
            <person name="Steele A.D."/>
            <person name="Gui C."/>
            <person name="Meng S."/>
            <person name="Li G."/>
            <person name="Viehrig K."/>
            <person name="Ye F."/>
            <person name="Su P."/>
            <person name="Kiefer A.F."/>
            <person name="Nichols A."/>
            <person name="Cepeda A.J."/>
            <person name="Yan W."/>
            <person name="Fan B."/>
            <person name="Jiang Y."/>
            <person name="Adhikari A."/>
            <person name="Zheng C.-J."/>
            <person name="Schuster L."/>
            <person name="Cowan T.M."/>
            <person name="Smanski M.J."/>
            <person name="Chevrette M.G."/>
            <person name="De Carvalho L.P.S."/>
            <person name="Shen B."/>
        </authorList>
    </citation>
    <scope>NUCLEOTIDE SEQUENCE [LARGE SCALE GENOMIC DNA]</scope>
    <source>
        <strain evidence="7 8">NPDC052347</strain>
    </source>
</reference>
<dbReference type="SUPFAM" id="SSF48576">
    <property type="entry name" value="Terpenoid synthases"/>
    <property type="match status" value="1"/>
</dbReference>
<dbReference type="SFLD" id="SFLDS00005">
    <property type="entry name" value="Isoprenoid_Synthase_Type_I"/>
    <property type="match status" value="1"/>
</dbReference>
<proteinExistence type="inferred from homology"/>
<dbReference type="RefSeq" id="WP_161968737.1">
    <property type="nucleotide sequence ID" value="NZ_JBFAUK010000018.1"/>
</dbReference>
<dbReference type="InterPro" id="IPR033749">
    <property type="entry name" value="Polyprenyl_synt_CS"/>
</dbReference>
<evidence type="ECO:0000256" key="2">
    <source>
        <dbReference type="ARBA" id="ARBA00006706"/>
    </source>
</evidence>
<keyword evidence="3 6" id="KW-0808">Transferase</keyword>
<name>A0ABV3K1S2_STRON</name>
<dbReference type="PANTHER" id="PTHR12001:SF85">
    <property type="entry name" value="SHORT CHAIN ISOPRENYL DIPHOSPHATE SYNTHASE"/>
    <property type="match status" value="1"/>
</dbReference>
<protein>
    <submittedName>
        <fullName evidence="7">Polyprenyl synthetase family protein</fullName>
    </submittedName>
</protein>
<organism evidence="7 8">
    <name type="scientific">Streptomyces orinoci</name>
    <name type="common">Streptoverticillium orinoci</name>
    <dbReference type="NCBI Taxonomy" id="67339"/>
    <lineage>
        <taxon>Bacteria</taxon>
        <taxon>Bacillati</taxon>
        <taxon>Actinomycetota</taxon>
        <taxon>Actinomycetes</taxon>
        <taxon>Kitasatosporales</taxon>
        <taxon>Streptomycetaceae</taxon>
        <taxon>Streptomyces</taxon>
    </lineage>
</organism>
<sequence length="331" mass="35686">MNSPQPFSDDQFARYYRRRTLELWPEDGDPLDRLARHALLPQGKLLRPRLFLLCMAALGGDPGQAAALAVALEGHHTASLVHDDLIDGDAERRGRPSVPAGFGATQALLGGDAMLCRYFADLAEHRLEGVGPRRQLDFIALVGSTGVEVCRGQLLEERLRGDLDCGTDAYLAMVTMKTAALLRGTCLAAALLTGAAPAVAEALADYGEALGIAFQIRDDLLPYRDEGARRAAGKPSRSDLRNLRPTLPVLLAMERAAPRQARRLRRLVPRAGRGPRALGELTALLRELGALDGAAGLLRGHAERARGRLAALPAGEHRERLAALARTVEVF</sequence>
<evidence type="ECO:0000313" key="7">
    <source>
        <dbReference type="EMBL" id="MEV5509105.1"/>
    </source>
</evidence>
<dbReference type="Pfam" id="PF00348">
    <property type="entry name" value="polyprenyl_synt"/>
    <property type="match status" value="1"/>
</dbReference>
<dbReference type="Proteomes" id="UP001552594">
    <property type="component" value="Unassembled WGS sequence"/>
</dbReference>
<keyword evidence="4" id="KW-0479">Metal-binding</keyword>
<evidence type="ECO:0000256" key="1">
    <source>
        <dbReference type="ARBA" id="ARBA00001946"/>
    </source>
</evidence>
<dbReference type="CDD" id="cd00685">
    <property type="entry name" value="Trans_IPPS_HT"/>
    <property type="match status" value="1"/>
</dbReference>
<evidence type="ECO:0000256" key="5">
    <source>
        <dbReference type="ARBA" id="ARBA00022842"/>
    </source>
</evidence>
<accession>A0ABV3K1S2</accession>
<evidence type="ECO:0000313" key="8">
    <source>
        <dbReference type="Proteomes" id="UP001552594"/>
    </source>
</evidence>
<dbReference type="Gene3D" id="1.10.600.10">
    <property type="entry name" value="Farnesyl Diphosphate Synthase"/>
    <property type="match status" value="1"/>
</dbReference>
<gene>
    <name evidence="7" type="ORF">AB0L16_22185</name>
</gene>
<comment type="cofactor">
    <cofactor evidence="1">
        <name>Mg(2+)</name>
        <dbReference type="ChEBI" id="CHEBI:18420"/>
    </cofactor>
</comment>
<keyword evidence="8" id="KW-1185">Reference proteome</keyword>
<dbReference type="InterPro" id="IPR000092">
    <property type="entry name" value="Polyprenyl_synt"/>
</dbReference>
<keyword evidence="5" id="KW-0460">Magnesium</keyword>
<dbReference type="PROSITE" id="PS00723">
    <property type="entry name" value="POLYPRENYL_SYNTHASE_1"/>
    <property type="match status" value="1"/>
</dbReference>
<evidence type="ECO:0000256" key="3">
    <source>
        <dbReference type="ARBA" id="ARBA00022679"/>
    </source>
</evidence>
<evidence type="ECO:0000256" key="6">
    <source>
        <dbReference type="RuleBase" id="RU004466"/>
    </source>
</evidence>
<dbReference type="InterPro" id="IPR008949">
    <property type="entry name" value="Isoprenoid_synthase_dom_sf"/>
</dbReference>
<dbReference type="PANTHER" id="PTHR12001">
    <property type="entry name" value="GERANYLGERANYL PYROPHOSPHATE SYNTHASE"/>
    <property type="match status" value="1"/>
</dbReference>
<evidence type="ECO:0000256" key="4">
    <source>
        <dbReference type="ARBA" id="ARBA00022723"/>
    </source>
</evidence>
<comment type="similarity">
    <text evidence="2 6">Belongs to the FPP/GGPP synthase family.</text>
</comment>
<comment type="caution">
    <text evidence="7">The sequence shown here is derived from an EMBL/GenBank/DDBJ whole genome shotgun (WGS) entry which is preliminary data.</text>
</comment>